<proteinExistence type="predicted"/>
<reference evidence="2 3" key="1">
    <citation type="journal article" date="2023" name="Hortic Res">
        <title>Pangenome of water caltrop reveals structural variations and asymmetric subgenome divergence after allopolyploidization.</title>
        <authorList>
            <person name="Zhang X."/>
            <person name="Chen Y."/>
            <person name="Wang L."/>
            <person name="Yuan Y."/>
            <person name="Fang M."/>
            <person name="Shi L."/>
            <person name="Lu R."/>
            <person name="Comes H.P."/>
            <person name="Ma Y."/>
            <person name="Chen Y."/>
            <person name="Huang G."/>
            <person name="Zhou Y."/>
            <person name="Zheng Z."/>
            <person name="Qiu Y."/>
        </authorList>
    </citation>
    <scope>NUCLEOTIDE SEQUENCE [LARGE SCALE GENOMIC DNA]</scope>
    <source>
        <tissue evidence="2">Roots</tissue>
    </source>
</reference>
<keyword evidence="3" id="KW-1185">Reference proteome</keyword>
<name>A0AAN7GGN9_9MYRT</name>
<dbReference type="InterPro" id="IPR002083">
    <property type="entry name" value="MATH/TRAF_dom"/>
</dbReference>
<dbReference type="SMART" id="SM00061">
    <property type="entry name" value="MATH"/>
    <property type="match status" value="2"/>
</dbReference>
<evidence type="ECO:0000313" key="2">
    <source>
        <dbReference type="EMBL" id="KAK4745586.1"/>
    </source>
</evidence>
<dbReference type="CDD" id="cd00121">
    <property type="entry name" value="MATH"/>
    <property type="match status" value="2"/>
</dbReference>
<organism evidence="2 3">
    <name type="scientific">Trapa incisa</name>
    <dbReference type="NCBI Taxonomy" id="236973"/>
    <lineage>
        <taxon>Eukaryota</taxon>
        <taxon>Viridiplantae</taxon>
        <taxon>Streptophyta</taxon>
        <taxon>Embryophyta</taxon>
        <taxon>Tracheophyta</taxon>
        <taxon>Spermatophyta</taxon>
        <taxon>Magnoliopsida</taxon>
        <taxon>eudicotyledons</taxon>
        <taxon>Gunneridae</taxon>
        <taxon>Pentapetalae</taxon>
        <taxon>rosids</taxon>
        <taxon>malvids</taxon>
        <taxon>Myrtales</taxon>
        <taxon>Lythraceae</taxon>
        <taxon>Trapa</taxon>
    </lineage>
</organism>
<gene>
    <name evidence="2" type="ORF">SAY87_011898</name>
</gene>
<dbReference type="Proteomes" id="UP001345219">
    <property type="component" value="Chromosome 10"/>
</dbReference>
<dbReference type="AlphaFoldDB" id="A0AAN7GGN9"/>
<accession>A0AAN7GGN9</accession>
<dbReference type="SUPFAM" id="SSF49599">
    <property type="entry name" value="TRAF domain-like"/>
    <property type="match status" value="2"/>
</dbReference>
<dbReference type="PROSITE" id="PS50144">
    <property type="entry name" value="MATH"/>
    <property type="match status" value="2"/>
</dbReference>
<dbReference type="EMBL" id="JAXIOK010000021">
    <property type="protein sequence ID" value="KAK4745586.1"/>
    <property type="molecule type" value="Genomic_DNA"/>
</dbReference>
<evidence type="ECO:0000259" key="1">
    <source>
        <dbReference type="PROSITE" id="PS50144"/>
    </source>
</evidence>
<dbReference type="Gene3D" id="2.60.210.10">
    <property type="entry name" value="Apoptosis, Tumor Necrosis Factor Receptor Associated Protein 2, Chain A"/>
    <property type="match status" value="2"/>
</dbReference>
<comment type="caution">
    <text evidence="2">The sequence shown here is derived from an EMBL/GenBank/DDBJ whole genome shotgun (WGS) entry which is preliminary data.</text>
</comment>
<dbReference type="Pfam" id="PF22486">
    <property type="entry name" value="MATH_2"/>
    <property type="match status" value="2"/>
</dbReference>
<feature type="domain" description="MATH" evidence="1">
    <location>
        <begin position="22"/>
        <end position="157"/>
    </location>
</feature>
<feature type="domain" description="MATH" evidence="1">
    <location>
        <begin position="179"/>
        <end position="304"/>
    </location>
</feature>
<sequence>MAYNPCYDSEDGTERLVSDASPTHYFVKIQSFSSLAKNNVEKYESGTFQAGGYKWKLILHPNGNKTKNVKEHISVYLSMAETSSLPSTWEVHAVLRIFLLDQNKDNYLTIQDTTGRQRRFHRMKPESGVDQLIPLKTFNDSRNGYLVDDTCVLGAEVFVSKEMSTGNGEGLTMFKDGVRDRYTWKIENFSNLDKHYYDSKQFAAGNYKWNIRFYPNGKGMGLGGYISLYLDLAEAEALPAGTKVLAEFTLRVLDQIHSRNYSGKATHWFTASNPESGWVRFMSLAAFMLNGPLIKDFCFVDAEVSILGVVNPLS</sequence>
<evidence type="ECO:0000313" key="3">
    <source>
        <dbReference type="Proteomes" id="UP001345219"/>
    </source>
</evidence>
<protein>
    <recommendedName>
        <fullName evidence="1">MATH domain-containing protein</fullName>
    </recommendedName>
</protein>
<dbReference type="PANTHER" id="PTHR46162:SF2">
    <property type="entry name" value="ANKYRIN REPEAT-CONTAINING PROTEIN-RELATED"/>
    <property type="match status" value="1"/>
</dbReference>
<dbReference type="InterPro" id="IPR008974">
    <property type="entry name" value="TRAF-like"/>
</dbReference>
<dbReference type="PANTHER" id="PTHR46162">
    <property type="entry name" value="TRAF-LIKE FAMILY PROTEIN"/>
    <property type="match status" value="1"/>
</dbReference>